<feature type="transmembrane region" description="Helical" evidence="1">
    <location>
        <begin position="116"/>
        <end position="133"/>
    </location>
</feature>
<dbReference type="Proteomes" id="UP000316639">
    <property type="component" value="Unassembled WGS sequence"/>
</dbReference>
<evidence type="ECO:0000256" key="1">
    <source>
        <dbReference type="SAM" id="Phobius"/>
    </source>
</evidence>
<dbReference type="EMBL" id="VOBR01000005">
    <property type="protein sequence ID" value="TWP52517.1"/>
    <property type="molecule type" value="Genomic_DNA"/>
</dbReference>
<evidence type="ECO:0000313" key="2">
    <source>
        <dbReference type="EMBL" id="TWP52517.1"/>
    </source>
</evidence>
<protein>
    <submittedName>
        <fullName evidence="2">DoxX family protein</fullName>
    </submittedName>
</protein>
<keyword evidence="1" id="KW-0812">Transmembrane</keyword>
<dbReference type="RefSeq" id="WP_146350573.1">
    <property type="nucleotide sequence ID" value="NZ_VOBR01000005.1"/>
</dbReference>
<feature type="transmembrane region" description="Helical" evidence="1">
    <location>
        <begin position="57"/>
        <end position="85"/>
    </location>
</feature>
<accession>A0A563EXR6</accession>
<gene>
    <name evidence="2" type="ORF">FKR81_09335</name>
</gene>
<organism evidence="2 3">
    <name type="scientific">Lentzea tibetensis</name>
    <dbReference type="NCBI Taxonomy" id="2591470"/>
    <lineage>
        <taxon>Bacteria</taxon>
        <taxon>Bacillati</taxon>
        <taxon>Actinomycetota</taxon>
        <taxon>Actinomycetes</taxon>
        <taxon>Pseudonocardiales</taxon>
        <taxon>Pseudonocardiaceae</taxon>
        <taxon>Lentzea</taxon>
    </lineage>
</organism>
<sequence>MSQTTATRPARSVTSSIARRVPGVARVLLGLLFLVTGLNGLLNFLPQPTEPMPDGALAFSIALAQTGYMLQLTSLAQAVAGALLVTKRYVPLALALLAPVVVNIFLFHVFLAPSGMVIAVVVSALEVYLAWTYRNSFRPMLRATA</sequence>
<reference evidence="2 3" key="1">
    <citation type="submission" date="2019-07" db="EMBL/GenBank/DDBJ databases">
        <title>Lentzea xizangensis sp. nov., isolated from Qinghai-Tibetan Plateau Soils.</title>
        <authorList>
            <person name="Huang J."/>
        </authorList>
    </citation>
    <scope>NUCLEOTIDE SEQUENCE [LARGE SCALE GENOMIC DNA]</scope>
    <source>
        <strain evidence="2 3">FXJ1.1311</strain>
    </source>
</reference>
<keyword evidence="1" id="KW-0472">Membrane</keyword>
<name>A0A563EXR6_9PSEU</name>
<comment type="caution">
    <text evidence="2">The sequence shown here is derived from an EMBL/GenBank/DDBJ whole genome shotgun (WGS) entry which is preliminary data.</text>
</comment>
<keyword evidence="1" id="KW-1133">Transmembrane helix</keyword>
<feature type="transmembrane region" description="Helical" evidence="1">
    <location>
        <begin position="92"/>
        <end position="110"/>
    </location>
</feature>
<proteinExistence type="predicted"/>
<evidence type="ECO:0000313" key="3">
    <source>
        <dbReference type="Proteomes" id="UP000316639"/>
    </source>
</evidence>
<feature type="transmembrane region" description="Helical" evidence="1">
    <location>
        <begin position="21"/>
        <end position="45"/>
    </location>
</feature>
<dbReference type="OrthoDB" id="193403at2"/>
<dbReference type="AlphaFoldDB" id="A0A563EXR6"/>
<keyword evidence="3" id="KW-1185">Reference proteome</keyword>